<dbReference type="EMBL" id="CAKMUD010000075">
    <property type="protein sequence ID" value="CAH1590055.1"/>
    <property type="molecule type" value="Genomic_DNA"/>
</dbReference>
<protein>
    <submittedName>
        <fullName evidence="1">Uncharacterized protein</fullName>
    </submittedName>
</protein>
<dbReference type="AlphaFoldDB" id="A0AAU9QMK5"/>
<sequence>MNAALHEDQMRVTSIPYRSTKMVIFSGVPLAKDSYKTNSGKYYVTIIADPNRIPVQPTLGQHWSVKGSRQVKAVETGDYFMQQHTYELPEHIECSLPKTGEQLIHFIAKESDFKGIGESKARALWQLLGKDFHITLR</sequence>
<name>A0AAU9QMK5_9VIBR</name>
<evidence type="ECO:0000313" key="2">
    <source>
        <dbReference type="Proteomes" id="UP001295462"/>
    </source>
</evidence>
<dbReference type="Proteomes" id="UP001295462">
    <property type="component" value="Unassembled WGS sequence"/>
</dbReference>
<comment type="caution">
    <text evidence="1">The sequence shown here is derived from an EMBL/GenBank/DDBJ whole genome shotgun (WGS) entry which is preliminary data.</text>
</comment>
<evidence type="ECO:0000313" key="1">
    <source>
        <dbReference type="EMBL" id="CAH1590055.1"/>
    </source>
</evidence>
<proteinExistence type="predicted"/>
<gene>
    <name evidence="1" type="ORF">THF1A12_220006</name>
</gene>
<accession>A0AAU9QMK5</accession>
<dbReference type="RefSeq" id="WP_258484807.1">
    <property type="nucleotide sequence ID" value="NZ_CAKMTZ010000073.1"/>
</dbReference>
<organism evidence="1 2">
    <name type="scientific">Vibrio jasicida</name>
    <dbReference type="NCBI Taxonomy" id="766224"/>
    <lineage>
        <taxon>Bacteria</taxon>
        <taxon>Pseudomonadati</taxon>
        <taxon>Pseudomonadota</taxon>
        <taxon>Gammaproteobacteria</taxon>
        <taxon>Vibrionales</taxon>
        <taxon>Vibrionaceae</taxon>
        <taxon>Vibrio</taxon>
    </lineage>
</organism>
<reference evidence="1" key="1">
    <citation type="submission" date="2022-01" db="EMBL/GenBank/DDBJ databases">
        <authorList>
            <person name="Lagorce A."/>
        </authorList>
    </citation>
    <scope>NUCLEOTIDE SEQUENCE</scope>
    <source>
        <strain evidence="1">Th15_F1_A12</strain>
    </source>
</reference>